<protein>
    <submittedName>
        <fullName evidence="1">Uncharacterized protein</fullName>
    </submittedName>
</protein>
<gene>
    <name evidence="1" type="ORF">MBJ925_LOCUS28315</name>
</gene>
<organism evidence="1 2">
    <name type="scientific">Rotaria magnacalcarata</name>
    <dbReference type="NCBI Taxonomy" id="392030"/>
    <lineage>
        <taxon>Eukaryota</taxon>
        <taxon>Metazoa</taxon>
        <taxon>Spiralia</taxon>
        <taxon>Gnathifera</taxon>
        <taxon>Rotifera</taxon>
        <taxon>Eurotatoria</taxon>
        <taxon>Bdelloidea</taxon>
        <taxon>Philodinida</taxon>
        <taxon>Philodinidae</taxon>
        <taxon>Rotaria</taxon>
    </lineage>
</organism>
<sequence>MVTVACVKSTPLPNEKLAFNELRSNNQLLHSFTDEQRSWWTSIRDPLIGAVVSTVLTTATGGAINPLVIAGVLGKRNVDDDINNHIQQFFDSLSPQQRSWWTSIRDPLVAAVIGTAVTAVTGGVINPLVGGAVTSVINSVGKRNVDDDINNHIQEFFDSLSPQQRSWWTSIRDPLIGAVVSTVLTTATGGAINPLVIAGVLGKRNVDDDINNHIQQFFDSLSPQQRSCWWTSIRDPLIGAVVSTVLTTATGGAINPLVIAGVLGKRNVDDDINNHIQQFFDSLSPQQRSWWTSIRDPLVAAVIGTAVTAVTGGVINPLVGGAVNSVINSVGK</sequence>
<accession>A0A816WFU2</accession>
<dbReference type="EMBL" id="CAJNRE010015144">
    <property type="protein sequence ID" value="CAF2134786.1"/>
    <property type="molecule type" value="Genomic_DNA"/>
</dbReference>
<comment type="caution">
    <text evidence="1">The sequence shown here is derived from an EMBL/GenBank/DDBJ whole genome shotgun (WGS) entry which is preliminary data.</text>
</comment>
<evidence type="ECO:0000313" key="1">
    <source>
        <dbReference type="EMBL" id="CAF2134786.1"/>
    </source>
</evidence>
<reference evidence="1" key="1">
    <citation type="submission" date="2021-02" db="EMBL/GenBank/DDBJ databases">
        <authorList>
            <person name="Nowell W R."/>
        </authorList>
    </citation>
    <scope>NUCLEOTIDE SEQUENCE</scope>
</reference>
<proteinExistence type="predicted"/>
<dbReference type="Proteomes" id="UP000663824">
    <property type="component" value="Unassembled WGS sequence"/>
</dbReference>
<dbReference type="AlphaFoldDB" id="A0A816WFU2"/>
<evidence type="ECO:0000313" key="2">
    <source>
        <dbReference type="Proteomes" id="UP000663824"/>
    </source>
</evidence>
<name>A0A816WFU2_9BILA</name>